<comment type="caution">
    <text evidence="7">The sequence shown here is derived from an EMBL/GenBank/DDBJ whole genome shotgun (WGS) entry which is preliminary data.</text>
</comment>
<dbReference type="GO" id="GO:0008270">
    <property type="term" value="F:zinc ion binding"/>
    <property type="evidence" value="ECO:0007669"/>
    <property type="project" value="UniProtKB-KW"/>
</dbReference>
<keyword evidence="2" id="KW-0863">Zinc-finger</keyword>
<feature type="domain" description="DnaK suppressor protein DksA N-terminal" evidence="6">
    <location>
        <begin position="5"/>
        <end position="76"/>
    </location>
</feature>
<dbReference type="AlphaFoldDB" id="A0A017TF53"/>
<evidence type="ECO:0000259" key="5">
    <source>
        <dbReference type="Pfam" id="PF01258"/>
    </source>
</evidence>
<proteinExistence type="predicted"/>
<dbReference type="STRING" id="1192034.CAP_6945"/>
<keyword evidence="1" id="KW-0479">Metal-binding</keyword>
<evidence type="ECO:0000313" key="8">
    <source>
        <dbReference type="Proteomes" id="UP000019678"/>
    </source>
</evidence>
<dbReference type="Pfam" id="PF01258">
    <property type="entry name" value="zf-dskA_traR"/>
    <property type="match status" value="1"/>
</dbReference>
<keyword evidence="3" id="KW-0862">Zinc</keyword>
<dbReference type="InterPro" id="IPR048489">
    <property type="entry name" value="DksA_N"/>
</dbReference>
<dbReference type="InterPro" id="IPR020458">
    <property type="entry name" value="Znf_DskA_TraR_CS"/>
</dbReference>
<protein>
    <submittedName>
        <fullName evidence="7">C4-type zinc finger protein, DksA/TraR family</fullName>
    </submittedName>
</protein>
<name>A0A017TF53_9BACT</name>
<accession>A0A017TF53</accession>
<dbReference type="InterPro" id="IPR037187">
    <property type="entry name" value="DnaK_N"/>
</dbReference>
<dbReference type="Pfam" id="PF21157">
    <property type="entry name" value="DksA_N"/>
    <property type="match status" value="1"/>
</dbReference>
<dbReference type="PANTHER" id="PTHR33823">
    <property type="entry name" value="RNA POLYMERASE-BINDING TRANSCRIPTION FACTOR DKSA-RELATED"/>
    <property type="match status" value="1"/>
</dbReference>
<gene>
    <name evidence="7" type="ORF">CAP_6945</name>
</gene>
<evidence type="ECO:0000256" key="3">
    <source>
        <dbReference type="ARBA" id="ARBA00022833"/>
    </source>
</evidence>
<evidence type="ECO:0000256" key="2">
    <source>
        <dbReference type="ARBA" id="ARBA00022771"/>
    </source>
</evidence>
<dbReference type="eggNOG" id="COG1734">
    <property type="taxonomic scope" value="Bacteria"/>
</dbReference>
<keyword evidence="8" id="KW-1185">Reference proteome</keyword>
<dbReference type="Proteomes" id="UP000019678">
    <property type="component" value="Unassembled WGS sequence"/>
</dbReference>
<sequence>MNKVQLKKFKTLLETKRDEILKKAQQTLNEDMALDANDLPDEMDLASSEYLQSFTFRLRGREKSFLDKIDKALAKIEDGTFGNCEECEEEITVKRLEARPETTLCIRCKEDQERVEKDYG</sequence>
<dbReference type="RefSeq" id="WP_044236726.1">
    <property type="nucleotide sequence ID" value="NZ_ASRX01000006.1"/>
</dbReference>
<dbReference type="Gene3D" id="1.20.120.910">
    <property type="entry name" value="DksA, coiled-coil domain"/>
    <property type="match status" value="1"/>
</dbReference>
<dbReference type="InterPro" id="IPR000962">
    <property type="entry name" value="Znf_DskA_TraR"/>
</dbReference>
<evidence type="ECO:0000259" key="6">
    <source>
        <dbReference type="Pfam" id="PF21157"/>
    </source>
</evidence>
<dbReference type="OrthoDB" id="9803742at2"/>
<evidence type="ECO:0000256" key="4">
    <source>
        <dbReference type="PROSITE-ProRule" id="PRU00510"/>
    </source>
</evidence>
<feature type="domain" description="Zinc finger DksA/TraR C4-type" evidence="5">
    <location>
        <begin position="79"/>
        <end position="114"/>
    </location>
</feature>
<dbReference type="PROSITE" id="PS51128">
    <property type="entry name" value="ZF_DKSA_2"/>
    <property type="match status" value="1"/>
</dbReference>
<dbReference type="SUPFAM" id="SSF109635">
    <property type="entry name" value="DnaK suppressor protein DksA, alpha-hairpin domain"/>
    <property type="match status" value="1"/>
</dbReference>
<organism evidence="7 8">
    <name type="scientific">Chondromyces apiculatus DSM 436</name>
    <dbReference type="NCBI Taxonomy" id="1192034"/>
    <lineage>
        <taxon>Bacteria</taxon>
        <taxon>Pseudomonadati</taxon>
        <taxon>Myxococcota</taxon>
        <taxon>Polyangia</taxon>
        <taxon>Polyangiales</taxon>
        <taxon>Polyangiaceae</taxon>
        <taxon>Chondromyces</taxon>
    </lineage>
</organism>
<evidence type="ECO:0000256" key="1">
    <source>
        <dbReference type="ARBA" id="ARBA00022723"/>
    </source>
</evidence>
<feature type="zinc finger region" description="dksA C4-type" evidence="4">
    <location>
        <begin position="84"/>
        <end position="108"/>
    </location>
</feature>
<dbReference type="SUPFAM" id="SSF57716">
    <property type="entry name" value="Glucocorticoid receptor-like (DNA-binding domain)"/>
    <property type="match status" value="1"/>
</dbReference>
<reference evidence="7 8" key="1">
    <citation type="submission" date="2013-05" db="EMBL/GenBank/DDBJ databases">
        <title>Genome assembly of Chondromyces apiculatus DSM 436.</title>
        <authorList>
            <person name="Sharma G."/>
            <person name="Khatri I."/>
            <person name="Kaur C."/>
            <person name="Mayilraj S."/>
            <person name="Subramanian S."/>
        </authorList>
    </citation>
    <scope>NUCLEOTIDE SEQUENCE [LARGE SCALE GENOMIC DNA]</scope>
    <source>
        <strain evidence="7 8">DSM 436</strain>
    </source>
</reference>
<dbReference type="EMBL" id="ASRX01000006">
    <property type="protein sequence ID" value="EYF07923.1"/>
    <property type="molecule type" value="Genomic_DNA"/>
</dbReference>
<dbReference type="PROSITE" id="PS01102">
    <property type="entry name" value="ZF_DKSA_1"/>
    <property type="match status" value="1"/>
</dbReference>
<evidence type="ECO:0000313" key="7">
    <source>
        <dbReference type="EMBL" id="EYF07923.1"/>
    </source>
</evidence>